<proteinExistence type="predicted"/>
<evidence type="ECO:0000313" key="3">
    <source>
        <dbReference type="Proteomes" id="UP000249789"/>
    </source>
</evidence>
<feature type="compositionally biased region" description="Basic and acidic residues" evidence="1">
    <location>
        <begin position="107"/>
        <end position="118"/>
    </location>
</feature>
<feature type="compositionally biased region" description="Low complexity" evidence="1">
    <location>
        <begin position="61"/>
        <end position="77"/>
    </location>
</feature>
<evidence type="ECO:0000256" key="1">
    <source>
        <dbReference type="SAM" id="MobiDB-lite"/>
    </source>
</evidence>
<feature type="region of interest" description="Disordered" evidence="1">
    <location>
        <begin position="171"/>
        <end position="205"/>
    </location>
</feature>
<name>A0A8G1VXG4_9EURO</name>
<dbReference type="Proteomes" id="UP000249789">
    <property type="component" value="Unassembled WGS sequence"/>
</dbReference>
<reference evidence="2 3" key="1">
    <citation type="submission" date="2018-02" db="EMBL/GenBank/DDBJ databases">
        <title>The genomes of Aspergillus section Nigri reveals drivers in fungal speciation.</title>
        <authorList>
            <consortium name="DOE Joint Genome Institute"/>
            <person name="Vesth T.C."/>
            <person name="Nybo J."/>
            <person name="Theobald S."/>
            <person name="Brandl J."/>
            <person name="Frisvad J.C."/>
            <person name="Nielsen K.F."/>
            <person name="Lyhne E.K."/>
            <person name="Kogle M.E."/>
            <person name="Kuo A."/>
            <person name="Riley R."/>
            <person name="Clum A."/>
            <person name="Nolan M."/>
            <person name="Lipzen A."/>
            <person name="Salamov A."/>
            <person name="Henrissat B."/>
            <person name="Wiebenga A."/>
            <person name="De vries R.P."/>
            <person name="Grigoriev I.V."/>
            <person name="Mortensen U.H."/>
            <person name="Andersen M.R."/>
            <person name="Baker S.E."/>
        </authorList>
    </citation>
    <scope>NUCLEOTIDE SEQUENCE [LARGE SCALE GENOMIC DNA]</scope>
    <source>
        <strain evidence="2 3">CBS 313.89</strain>
    </source>
</reference>
<feature type="compositionally biased region" description="Polar residues" evidence="1">
    <location>
        <begin position="1"/>
        <end position="12"/>
    </location>
</feature>
<dbReference type="GeneID" id="63866722"/>
<feature type="region of interest" description="Disordered" evidence="1">
    <location>
        <begin position="1"/>
        <end position="154"/>
    </location>
</feature>
<feature type="compositionally biased region" description="Low complexity" evidence="1">
    <location>
        <begin position="38"/>
        <end position="53"/>
    </location>
</feature>
<sequence>IKHPIVSQTTYTALKEQKKPTPAQPPRRPLAHQYKNSTKPTTITQQPTRTFPITPQPQPQTKPNQAPTTKTKNGKTPPTLPGNHPAAPPPARAVRVAHRHRGGPQRPDLHPELEHVQGRADATVPAAARERPAPQAAHRRGARRAPRQDLQGAAALGRGAVRAVVSARGAECGPGACAHHAAGRGALGAGRRGRRGRRCGGGDGG</sequence>
<feature type="non-terminal residue" evidence="2">
    <location>
        <position position="1"/>
    </location>
</feature>
<dbReference type="VEuPathDB" id="FungiDB:BO72DRAFT_511105"/>
<dbReference type="RefSeq" id="XP_040800615.1">
    <property type="nucleotide sequence ID" value="XM_040949389.1"/>
</dbReference>
<keyword evidence="3" id="KW-1185">Reference proteome</keyword>
<protein>
    <submittedName>
        <fullName evidence="2">Uncharacterized protein</fullName>
    </submittedName>
</protein>
<gene>
    <name evidence="2" type="ORF">BO72DRAFT_511105</name>
</gene>
<dbReference type="AlphaFoldDB" id="A0A8G1VXG4"/>
<evidence type="ECO:0000313" key="2">
    <source>
        <dbReference type="EMBL" id="RAK76605.1"/>
    </source>
</evidence>
<dbReference type="EMBL" id="KZ824648">
    <property type="protein sequence ID" value="RAK76605.1"/>
    <property type="molecule type" value="Genomic_DNA"/>
</dbReference>
<feature type="compositionally biased region" description="Low complexity" evidence="1">
    <location>
        <begin position="171"/>
        <end position="184"/>
    </location>
</feature>
<accession>A0A8G1VXG4</accession>
<organism evidence="2 3">
    <name type="scientific">Aspergillus fijiensis CBS 313.89</name>
    <dbReference type="NCBI Taxonomy" id="1448319"/>
    <lineage>
        <taxon>Eukaryota</taxon>
        <taxon>Fungi</taxon>
        <taxon>Dikarya</taxon>
        <taxon>Ascomycota</taxon>
        <taxon>Pezizomycotina</taxon>
        <taxon>Eurotiomycetes</taxon>
        <taxon>Eurotiomycetidae</taxon>
        <taxon>Eurotiales</taxon>
        <taxon>Aspergillaceae</taxon>
        <taxon>Aspergillus</taxon>
    </lineage>
</organism>